<keyword evidence="2" id="KW-1185">Reference proteome</keyword>
<gene>
    <name evidence="1" type="ORF">ONZ51_g5301</name>
</gene>
<dbReference type="AlphaFoldDB" id="A0AAD7XDT2"/>
<organism evidence="1 2">
    <name type="scientific">Trametes cubensis</name>
    <dbReference type="NCBI Taxonomy" id="1111947"/>
    <lineage>
        <taxon>Eukaryota</taxon>
        <taxon>Fungi</taxon>
        <taxon>Dikarya</taxon>
        <taxon>Basidiomycota</taxon>
        <taxon>Agaricomycotina</taxon>
        <taxon>Agaricomycetes</taxon>
        <taxon>Polyporales</taxon>
        <taxon>Polyporaceae</taxon>
        <taxon>Trametes</taxon>
    </lineage>
</organism>
<proteinExistence type="predicted"/>
<dbReference type="Proteomes" id="UP001215151">
    <property type="component" value="Unassembled WGS sequence"/>
</dbReference>
<sequence>MSSSWPSCVLEMGSVHPTTATLESLPYELLEQIFRNACTDGGRTGCSLSLVSKRIRALSRSSRFHSVSLLTGTCSQLSSFLKTLERAREEAAVAGEPTSRVRHLCILLTTKQGQFVPPGPSFQRCPMDVRFDWKEYDRGDPLSREERNAISAEARAIYHAEIAKLFASIGTADMETLCAFQKIQRVWMISEEYIPEIVCPGGFHRLRELTLHPAYTPVFVSGAGSGPETGPLYPALERLHMRSDAYAVIDFAWWAANAPALRHLRVACDAPAGDSPKLLPNLLSTLYRTPYNLSLAAGAHEAASWRKLHKVQFMYRADFPTGAIFGPDAEATARAAHDVLMNVFREAFARVDPLVEFAPDYRLQDVNRDGLCEDQENGDVYNWPDSYEHEVVRRHWLSRLAGRGGAFTPDCWANGPPPDPRDTRMRRLSALLSHPRVRATMSVIQILCALYWVGRFVMRFV</sequence>
<reference evidence="1" key="1">
    <citation type="submission" date="2022-11" db="EMBL/GenBank/DDBJ databases">
        <title>Genome Sequence of Cubamyces cubensis.</title>
        <authorList>
            <person name="Buettner E."/>
        </authorList>
    </citation>
    <scope>NUCLEOTIDE SEQUENCE</scope>
    <source>
        <strain evidence="1">MPL-01</strain>
    </source>
</reference>
<name>A0AAD7XDT2_9APHY</name>
<comment type="caution">
    <text evidence="1">The sequence shown here is derived from an EMBL/GenBank/DDBJ whole genome shotgun (WGS) entry which is preliminary data.</text>
</comment>
<accession>A0AAD7XDT2</accession>
<evidence type="ECO:0000313" key="1">
    <source>
        <dbReference type="EMBL" id="KAJ8482528.1"/>
    </source>
</evidence>
<protein>
    <recommendedName>
        <fullName evidence="3">F-box domain-containing protein</fullName>
    </recommendedName>
</protein>
<evidence type="ECO:0008006" key="3">
    <source>
        <dbReference type="Google" id="ProtNLM"/>
    </source>
</evidence>
<evidence type="ECO:0000313" key="2">
    <source>
        <dbReference type="Proteomes" id="UP001215151"/>
    </source>
</evidence>
<dbReference type="EMBL" id="JAPEVG010000112">
    <property type="protein sequence ID" value="KAJ8482528.1"/>
    <property type="molecule type" value="Genomic_DNA"/>
</dbReference>